<dbReference type="AlphaFoldDB" id="K1WMX8"/>
<dbReference type="Gene3D" id="2.60.40.1210">
    <property type="entry name" value="Cellobiose dehydrogenase, cytochrome domain"/>
    <property type="match status" value="1"/>
</dbReference>
<feature type="transmembrane region" description="Helical" evidence="8">
    <location>
        <begin position="298"/>
        <end position="317"/>
    </location>
</feature>
<evidence type="ECO:0000256" key="7">
    <source>
        <dbReference type="SAM" id="MobiDB-lite"/>
    </source>
</evidence>
<dbReference type="CDD" id="cd08760">
    <property type="entry name" value="Cyt_b561_FRRS1_like"/>
    <property type="match status" value="1"/>
</dbReference>
<dbReference type="GO" id="GO:0016020">
    <property type="term" value="C:membrane"/>
    <property type="evidence" value="ECO:0007669"/>
    <property type="project" value="UniProtKB-SubCell"/>
</dbReference>
<dbReference type="EMBL" id="JH921448">
    <property type="protein sequence ID" value="EKD13667.1"/>
    <property type="molecule type" value="Genomic_DNA"/>
</dbReference>
<dbReference type="SMART" id="SM00665">
    <property type="entry name" value="B561"/>
    <property type="match status" value="1"/>
</dbReference>
<reference evidence="11 12" key="1">
    <citation type="journal article" date="2012" name="BMC Genomics">
        <title>Sequencing the genome of Marssonina brunnea reveals fungus-poplar co-evolution.</title>
        <authorList>
            <person name="Zhu S."/>
            <person name="Cao Y.-Z."/>
            <person name="Jiang C."/>
            <person name="Tan B.-Y."/>
            <person name="Wang Z."/>
            <person name="Feng S."/>
            <person name="Zhang L."/>
            <person name="Su X.-H."/>
            <person name="Brejova B."/>
            <person name="Vinar T."/>
            <person name="Xu M."/>
            <person name="Wang M.-X."/>
            <person name="Zhang S.-G."/>
            <person name="Huang M.-R."/>
            <person name="Wu R."/>
            <person name="Zhou Y."/>
        </authorList>
    </citation>
    <scope>NUCLEOTIDE SEQUENCE [LARGE SCALE GENOMIC DNA]</scope>
    <source>
        <strain evidence="11 12">MB_m1</strain>
    </source>
</reference>
<evidence type="ECO:0000256" key="5">
    <source>
        <dbReference type="ARBA" id="ARBA00022989"/>
    </source>
</evidence>
<dbReference type="SUPFAM" id="SSF49344">
    <property type="entry name" value="CBD9-like"/>
    <property type="match status" value="1"/>
</dbReference>
<accession>K1WMX8</accession>
<keyword evidence="2" id="KW-0813">Transport</keyword>
<dbReference type="CDD" id="cd09630">
    <property type="entry name" value="CDH_like_cytochrome"/>
    <property type="match status" value="1"/>
</dbReference>
<dbReference type="InterPro" id="IPR005018">
    <property type="entry name" value="DOMON_domain"/>
</dbReference>
<dbReference type="SMART" id="SM00664">
    <property type="entry name" value="DoH"/>
    <property type="match status" value="1"/>
</dbReference>
<dbReference type="InParanoid" id="K1WMX8"/>
<dbReference type="Pfam" id="PF16010">
    <property type="entry name" value="CDH-cyt"/>
    <property type="match status" value="1"/>
</dbReference>
<dbReference type="KEGG" id="mbe:MBM_07868"/>
<feature type="region of interest" description="Disordered" evidence="7">
    <location>
        <begin position="423"/>
        <end position="447"/>
    </location>
</feature>
<organism evidence="11 12">
    <name type="scientific">Marssonina brunnea f. sp. multigermtubi (strain MB_m1)</name>
    <name type="common">Marssonina leaf spot fungus</name>
    <dbReference type="NCBI Taxonomy" id="1072389"/>
    <lineage>
        <taxon>Eukaryota</taxon>
        <taxon>Fungi</taxon>
        <taxon>Dikarya</taxon>
        <taxon>Ascomycota</taxon>
        <taxon>Pezizomycotina</taxon>
        <taxon>Leotiomycetes</taxon>
        <taxon>Helotiales</taxon>
        <taxon>Drepanopezizaceae</taxon>
        <taxon>Drepanopeziza</taxon>
    </lineage>
</organism>
<dbReference type="Pfam" id="PF03188">
    <property type="entry name" value="Cytochrom_B561"/>
    <property type="match status" value="1"/>
</dbReference>
<evidence type="ECO:0000313" key="11">
    <source>
        <dbReference type="EMBL" id="EKD13667.1"/>
    </source>
</evidence>
<name>K1WMX8_MARBU</name>
<evidence type="ECO:0000259" key="10">
    <source>
        <dbReference type="PROSITE" id="PS50939"/>
    </source>
</evidence>
<keyword evidence="6 8" id="KW-0472">Membrane</keyword>
<dbReference type="PANTHER" id="PTHR47797:SF1">
    <property type="entry name" value="CYTOCHROME B561 DOMAIN-CONTAINING PROTEIN-RELATED"/>
    <property type="match status" value="1"/>
</dbReference>
<feature type="transmembrane region" description="Helical" evidence="8">
    <location>
        <begin position="338"/>
        <end position="359"/>
    </location>
</feature>
<dbReference type="Proteomes" id="UP000006753">
    <property type="component" value="Unassembled WGS sequence"/>
</dbReference>
<dbReference type="PROSITE" id="PS50836">
    <property type="entry name" value="DOMON"/>
    <property type="match status" value="1"/>
</dbReference>
<evidence type="ECO:0000256" key="6">
    <source>
        <dbReference type="ARBA" id="ARBA00023136"/>
    </source>
</evidence>
<evidence type="ECO:0000256" key="3">
    <source>
        <dbReference type="ARBA" id="ARBA00022692"/>
    </source>
</evidence>
<keyword evidence="3 8" id="KW-0812">Transmembrane</keyword>
<keyword evidence="12" id="KW-1185">Reference proteome</keyword>
<dbReference type="PANTHER" id="PTHR47797">
    <property type="entry name" value="DEHYDROGENASE, PUTATIVE (AFU_ORTHOLOGUE AFUA_8G05805)-RELATED"/>
    <property type="match status" value="1"/>
</dbReference>
<evidence type="ECO:0000256" key="4">
    <source>
        <dbReference type="ARBA" id="ARBA00022982"/>
    </source>
</evidence>
<feature type="domain" description="DOMON" evidence="9">
    <location>
        <begin position="51"/>
        <end position="172"/>
    </location>
</feature>
<protein>
    <submittedName>
        <fullName evidence="11">Integral membrane protein</fullName>
    </submittedName>
</protein>
<dbReference type="InterPro" id="IPR006593">
    <property type="entry name" value="Cyt_b561/ferric_Rdtase_TM"/>
</dbReference>
<evidence type="ECO:0000256" key="8">
    <source>
        <dbReference type="SAM" id="Phobius"/>
    </source>
</evidence>
<keyword evidence="4" id="KW-0249">Electron transport</keyword>
<dbReference type="OrthoDB" id="19261at2759"/>
<dbReference type="OMA" id="GWVKWHA"/>
<feature type="transmembrane region" description="Helical" evidence="8">
    <location>
        <begin position="269"/>
        <end position="286"/>
    </location>
</feature>
<feature type="transmembrane region" description="Helical" evidence="8">
    <location>
        <begin position="236"/>
        <end position="257"/>
    </location>
</feature>
<dbReference type="PROSITE" id="PS50939">
    <property type="entry name" value="CYTOCHROME_B561"/>
    <property type="match status" value="1"/>
</dbReference>
<evidence type="ECO:0000256" key="1">
    <source>
        <dbReference type="ARBA" id="ARBA00004370"/>
    </source>
</evidence>
<evidence type="ECO:0000259" key="9">
    <source>
        <dbReference type="PROSITE" id="PS50836"/>
    </source>
</evidence>
<dbReference type="STRING" id="1072389.K1WMX8"/>
<feature type="domain" description="Cytochrome b561" evidence="10">
    <location>
        <begin position="199"/>
        <end position="388"/>
    </location>
</feature>
<evidence type="ECO:0000256" key="2">
    <source>
        <dbReference type="ARBA" id="ARBA00022448"/>
    </source>
</evidence>
<proteinExistence type="predicted"/>
<feature type="transmembrane region" description="Helical" evidence="8">
    <location>
        <begin position="365"/>
        <end position="384"/>
    </location>
</feature>
<dbReference type="InterPro" id="IPR015920">
    <property type="entry name" value="Cellobiose_DH-like_cyt"/>
</dbReference>
<dbReference type="HOGENOM" id="CLU_031471_0_0_1"/>
<comment type="subcellular location">
    <subcellularLocation>
        <location evidence="1">Membrane</location>
    </subcellularLocation>
</comment>
<dbReference type="eggNOG" id="ENOG502SJ74">
    <property type="taxonomic scope" value="Eukaryota"/>
</dbReference>
<sequence length="447" mass="48885">MVRLSWAALATAGTSLKSGVFWWAVPSLFISTSTAVDTTIGSSFSAKDGSINFALNIPEDNDNQSDELYFAMQAPSVSTWIAVGLGSDEMKNSLMFMAYADSTGKNITLSPRLSYDHVEPSHTKNISISVLGGTKIENGNYTVNAMCSNCRSWKRGSINPAETATKFIYATGPGGSLKSNSLTADIKRHDLYGTFTMDLTKAVGVAGVPIITFANSIGTTQTSDESDNDFGPPAHAVLMILTFVGLMPLAVLILRVLKSPRWHGIAQTISGAVALIGAGVGIYAGLEYNRTMHFQSAHQIFGIIIIIAMIGQWVLGFTHHRIYKRTQATTKLVPIHLWLGRFIIPAGIINGFLGFPLALNSRYNWALLTCVLLVIVLAGPFAFWRFRRDNNQKLTPNDVSDGYQSQPWNSTQSVAQRDINLNQMSYPPQDQNHSRSYPQPTQGRHFV</sequence>
<gene>
    <name evidence="11" type="ORF">MBM_07868</name>
</gene>
<evidence type="ECO:0000313" key="12">
    <source>
        <dbReference type="Proteomes" id="UP000006753"/>
    </source>
</evidence>
<keyword evidence="5 8" id="KW-1133">Transmembrane helix</keyword>